<dbReference type="Gene3D" id="3.90.226.10">
    <property type="entry name" value="2-enoyl-CoA Hydratase, Chain A, domain 1"/>
    <property type="match status" value="1"/>
</dbReference>
<dbReference type="GO" id="GO:0016853">
    <property type="term" value="F:isomerase activity"/>
    <property type="evidence" value="ECO:0007669"/>
    <property type="project" value="UniProtKB-KW"/>
</dbReference>
<dbReference type="Proteomes" id="UP000001364">
    <property type="component" value="Chromosome"/>
</dbReference>
<accession>A0A0H3C541</accession>
<dbReference type="GO" id="GO:0006635">
    <property type="term" value="P:fatty acid beta-oxidation"/>
    <property type="evidence" value="ECO:0007669"/>
    <property type="project" value="UniProtKB-UniPathway"/>
</dbReference>
<dbReference type="EC" id="5.3.3.-" evidence="6"/>
<organism evidence="6 7">
    <name type="scientific">Caulobacter vibrioides (strain NA1000 / CB15N)</name>
    <name type="common">Caulobacter crescentus</name>
    <dbReference type="NCBI Taxonomy" id="565050"/>
    <lineage>
        <taxon>Bacteria</taxon>
        <taxon>Pseudomonadati</taxon>
        <taxon>Pseudomonadota</taxon>
        <taxon>Alphaproteobacteria</taxon>
        <taxon>Caulobacterales</taxon>
        <taxon>Caulobacteraceae</taxon>
        <taxon>Caulobacter</taxon>
    </lineage>
</organism>
<keyword evidence="5 6" id="KW-0413">Isomerase</keyword>
<dbReference type="OrthoDB" id="9795613at2"/>
<keyword evidence="7" id="KW-1185">Reference proteome</keyword>
<evidence type="ECO:0000256" key="4">
    <source>
        <dbReference type="ARBA" id="ARBA00023098"/>
    </source>
</evidence>
<dbReference type="PhylomeDB" id="A0A0H3C541"/>
<dbReference type="InterPro" id="IPR045002">
    <property type="entry name" value="Ech1-like"/>
</dbReference>
<dbReference type="AlphaFoldDB" id="A0A0H3C541"/>
<dbReference type="SUPFAM" id="SSF52096">
    <property type="entry name" value="ClpP/crotonase"/>
    <property type="match status" value="1"/>
</dbReference>
<keyword evidence="4" id="KW-0443">Lipid metabolism</keyword>
<dbReference type="Gene3D" id="1.10.12.10">
    <property type="entry name" value="Lyase 2-enoyl-coa Hydratase, Chain A, domain 2"/>
    <property type="match status" value="1"/>
</dbReference>
<dbReference type="EMBL" id="CP001340">
    <property type="protein sequence ID" value="ACL93825.1"/>
    <property type="molecule type" value="Genomic_DNA"/>
</dbReference>
<proteinExistence type="inferred from homology"/>
<comment type="similarity">
    <text evidence="2">Belongs to the enoyl-CoA hydratase/isomerase family.</text>
</comment>
<sequence>MSNQDQANYSCFKVEIEAGVAHIQLKRPEAMNTMTRPFWNELPAIVKDIDDNARARCIVISSTGKHFSAGMDLSVFTDDEGVTARQDADRWVAAESFRRFVHHLQDTFSCLDKARMPVIVAIQGGCIGGAVDFISACDIRYATTDAFFQIQEINIGMTADVGTFPRLCKLIPEGWVRELAYAGRRLPAQRARDIGLVNEVFDTHEEVVAHALATAREIAEKSPLAVAGSKVMINYARDHSIADALDYIATWQTGMFSGPHMAEAFTAKAQKREAVYPDLLPLKKKM</sequence>
<dbReference type="InterPro" id="IPR001753">
    <property type="entry name" value="Enoyl-CoA_hydra/iso"/>
</dbReference>
<gene>
    <name evidence="6" type="ordered locus">CCNA_00358</name>
</gene>
<evidence type="ECO:0000256" key="3">
    <source>
        <dbReference type="ARBA" id="ARBA00022832"/>
    </source>
</evidence>
<dbReference type="InterPro" id="IPR014748">
    <property type="entry name" value="Enoyl-CoA_hydra_C"/>
</dbReference>
<name>A0A0H3C541_CAUVN</name>
<dbReference type="NCBIfam" id="NF004794">
    <property type="entry name" value="PRK06142.1"/>
    <property type="match status" value="1"/>
</dbReference>
<dbReference type="Pfam" id="PF00378">
    <property type="entry name" value="ECH_1"/>
    <property type="match status" value="1"/>
</dbReference>
<evidence type="ECO:0000256" key="1">
    <source>
        <dbReference type="ARBA" id="ARBA00005005"/>
    </source>
</evidence>
<dbReference type="InterPro" id="IPR029045">
    <property type="entry name" value="ClpP/crotonase-like_dom_sf"/>
</dbReference>
<evidence type="ECO:0000313" key="6">
    <source>
        <dbReference type="EMBL" id="ACL93825.1"/>
    </source>
</evidence>
<protein>
    <submittedName>
        <fullName evidence="6">Delta 3,5-delta2,4-dienoyl-CoA isomerase</fullName>
        <ecNumber evidence="6">5.3.3.-</ecNumber>
    </submittedName>
</protein>
<dbReference type="SMR" id="A0A0H3C541"/>
<keyword evidence="3" id="KW-0276">Fatty acid metabolism</keyword>
<dbReference type="CDD" id="cd06558">
    <property type="entry name" value="crotonase-like"/>
    <property type="match status" value="1"/>
</dbReference>
<evidence type="ECO:0000256" key="2">
    <source>
        <dbReference type="ARBA" id="ARBA00005254"/>
    </source>
</evidence>
<evidence type="ECO:0000313" key="7">
    <source>
        <dbReference type="Proteomes" id="UP000001364"/>
    </source>
</evidence>
<evidence type="ECO:0000256" key="5">
    <source>
        <dbReference type="ARBA" id="ARBA00023235"/>
    </source>
</evidence>
<dbReference type="GeneID" id="7331057"/>
<dbReference type="PATRIC" id="fig|565050.3.peg.357"/>
<dbReference type="FunFam" id="1.10.12.10:FF:000004">
    <property type="entry name" value="Delta3,5-delta2,4-dienoyl-CoA isomerase"/>
    <property type="match status" value="1"/>
</dbReference>
<dbReference type="HOGENOM" id="CLU_009834_7_0_5"/>
<dbReference type="PANTHER" id="PTHR43149">
    <property type="entry name" value="ENOYL-COA HYDRATASE"/>
    <property type="match status" value="1"/>
</dbReference>
<dbReference type="RefSeq" id="WP_010918242.1">
    <property type="nucleotide sequence ID" value="NC_011916.1"/>
</dbReference>
<dbReference type="UniPathway" id="UPA00659"/>
<comment type="pathway">
    <text evidence="1">Lipid metabolism; fatty acid beta-oxidation.</text>
</comment>
<dbReference type="KEGG" id="ccs:CCNA_00358"/>
<dbReference type="RefSeq" id="YP_002515733.1">
    <property type="nucleotide sequence ID" value="NC_011916.1"/>
</dbReference>
<reference evidence="6 7" key="1">
    <citation type="journal article" date="2010" name="J. Bacteriol.">
        <title>The genetic basis of laboratory adaptation in Caulobacter crescentus.</title>
        <authorList>
            <person name="Marks M.E."/>
            <person name="Castro-Rojas C.M."/>
            <person name="Teiling C."/>
            <person name="Du L."/>
            <person name="Kapatral V."/>
            <person name="Walunas T.L."/>
            <person name="Crosson S."/>
        </authorList>
    </citation>
    <scope>NUCLEOTIDE SEQUENCE [LARGE SCALE GENOMIC DNA]</scope>
    <source>
        <strain evidence="7">NA1000 / CB15N</strain>
    </source>
</reference>